<evidence type="ECO:0000259" key="2">
    <source>
        <dbReference type="SMART" id="SM00470"/>
    </source>
</evidence>
<dbReference type="PANTHER" id="PTHR33375">
    <property type="entry name" value="CHROMOSOME-PARTITIONING PROTEIN PARB-RELATED"/>
    <property type="match status" value="1"/>
</dbReference>
<dbReference type="Gene3D" id="3.90.1530.30">
    <property type="match status" value="1"/>
</dbReference>
<dbReference type="InterPro" id="IPR036086">
    <property type="entry name" value="ParB/Sulfiredoxin_sf"/>
</dbReference>
<dbReference type="EMBL" id="JALIEB010000020">
    <property type="protein sequence ID" value="MCV3273795.1"/>
    <property type="molecule type" value="Genomic_DNA"/>
</dbReference>
<name>A0ABT3BJP5_9RHOB</name>
<gene>
    <name evidence="3" type="ORF">MUB52_20365</name>
</gene>
<feature type="region of interest" description="Disordered" evidence="1">
    <location>
        <begin position="1"/>
        <end position="40"/>
    </location>
</feature>
<comment type="caution">
    <text evidence="3">The sequence shown here is derived from an EMBL/GenBank/DDBJ whole genome shotgun (WGS) entry which is preliminary data.</text>
</comment>
<evidence type="ECO:0000313" key="3">
    <source>
        <dbReference type="EMBL" id="MCV3273795.1"/>
    </source>
</evidence>
<proteinExistence type="predicted"/>
<protein>
    <submittedName>
        <fullName evidence="3">ParB N-terminal domain-containing protein</fullName>
    </submittedName>
</protein>
<dbReference type="InterPro" id="IPR050336">
    <property type="entry name" value="Chromosome_partition/occlusion"/>
</dbReference>
<organism evidence="3 4">
    <name type="scientific">Roseobacter sinensis</name>
    <dbReference type="NCBI Taxonomy" id="2931391"/>
    <lineage>
        <taxon>Bacteria</taxon>
        <taxon>Pseudomonadati</taxon>
        <taxon>Pseudomonadota</taxon>
        <taxon>Alphaproteobacteria</taxon>
        <taxon>Rhodobacterales</taxon>
        <taxon>Roseobacteraceae</taxon>
        <taxon>Roseobacter</taxon>
    </lineage>
</organism>
<dbReference type="Proteomes" id="UP001208690">
    <property type="component" value="Unassembled WGS sequence"/>
</dbReference>
<dbReference type="InterPro" id="IPR037972">
    <property type="entry name" value="RepB_N"/>
</dbReference>
<dbReference type="Pfam" id="PF02195">
    <property type="entry name" value="ParB_N"/>
    <property type="match status" value="1"/>
</dbReference>
<dbReference type="SMART" id="SM00470">
    <property type="entry name" value="ParB"/>
    <property type="match status" value="1"/>
</dbReference>
<feature type="domain" description="ParB-like N-terminal" evidence="2">
    <location>
        <begin position="76"/>
        <end position="175"/>
    </location>
</feature>
<dbReference type="RefSeq" id="WP_263846002.1">
    <property type="nucleotide sequence ID" value="NZ_JALIEB010000020.1"/>
</dbReference>
<evidence type="ECO:0000256" key="1">
    <source>
        <dbReference type="SAM" id="MobiDB-lite"/>
    </source>
</evidence>
<accession>A0ABT3BJP5</accession>
<dbReference type="CDD" id="cd16405">
    <property type="entry name" value="RepB_like_N"/>
    <property type="match status" value="1"/>
</dbReference>
<dbReference type="PANTHER" id="PTHR33375:SF1">
    <property type="entry name" value="CHROMOSOME-PARTITIONING PROTEIN PARB-RELATED"/>
    <property type="match status" value="1"/>
</dbReference>
<feature type="region of interest" description="Disordered" evidence="1">
    <location>
        <begin position="277"/>
        <end position="296"/>
    </location>
</feature>
<evidence type="ECO:0000313" key="4">
    <source>
        <dbReference type="Proteomes" id="UP001208690"/>
    </source>
</evidence>
<reference evidence="3 4" key="1">
    <citation type="submission" date="2022-04" db="EMBL/GenBank/DDBJ databases">
        <title>Roseobacter sp. WL0113 is a bacterium isolated from neritic sediment.</title>
        <authorList>
            <person name="Wang L."/>
            <person name="He W."/>
            <person name="Zhang D.-F."/>
        </authorList>
    </citation>
    <scope>NUCLEOTIDE SEQUENCE [LARGE SCALE GENOMIC DNA]</scope>
    <source>
        <strain evidence="3 4">WL0113</strain>
    </source>
</reference>
<dbReference type="SUPFAM" id="SSF110849">
    <property type="entry name" value="ParB/Sulfiredoxin"/>
    <property type="match status" value="1"/>
</dbReference>
<sequence length="339" mass="36304">MAKRKRLIVPERSGAQEPPVARLGSETRPWPGADPAEAAPGRAPIAQVAGDAAAQSALEDLAAEMHRARRDGRLVQALPLDRVCEDHMVRDRIEVAADDMAALKASIQARGQQTPIEVIALNDGTYGLISGWRRLQALRALHAETGLPEFATISALIKTLETVSDSYVAMVEENEIRVGLSYYERAHLVCAAVKLGVYATASEAIQTLFANGSAAKRSKIGVFVRLHDAFGTALRFPTAIPERLGLALAAALEADAAFGPRVRDMLRKTPAADAAAERSALERQLKKRTPTKKTSGVEVAPGITAQLNNGRAVLAGTGVDARFLDDLRTWVAQRQAPDA</sequence>
<keyword evidence="4" id="KW-1185">Reference proteome</keyword>
<dbReference type="InterPro" id="IPR003115">
    <property type="entry name" value="ParB_N"/>
</dbReference>